<evidence type="ECO:0000256" key="4">
    <source>
        <dbReference type="ARBA" id="ARBA00022679"/>
    </source>
</evidence>
<dbReference type="Gene3D" id="3.40.1010.10">
    <property type="entry name" value="Cobalt-precorrin-4 Transmethylase, Domain 1"/>
    <property type="match status" value="1"/>
</dbReference>
<gene>
    <name evidence="7" type="ORF">AD933_12655</name>
</gene>
<evidence type="ECO:0000259" key="6">
    <source>
        <dbReference type="Pfam" id="PF00590"/>
    </source>
</evidence>
<dbReference type="CDD" id="cd11644">
    <property type="entry name" value="Precorrin-6Y-MT"/>
    <property type="match status" value="1"/>
</dbReference>
<name>A0A149RK39_9PROT</name>
<dbReference type="InterPro" id="IPR014008">
    <property type="entry name" value="Cbl_synth_MTase_CbiT"/>
</dbReference>
<dbReference type="GO" id="GO:0008276">
    <property type="term" value="F:protein methyltransferase activity"/>
    <property type="evidence" value="ECO:0007669"/>
    <property type="project" value="InterPro"/>
</dbReference>
<dbReference type="InterPro" id="IPR035996">
    <property type="entry name" value="4pyrrol_Methylase_sf"/>
</dbReference>
<evidence type="ECO:0000256" key="1">
    <source>
        <dbReference type="ARBA" id="ARBA00004953"/>
    </source>
</evidence>
<dbReference type="GO" id="GO:0032259">
    <property type="term" value="P:methylation"/>
    <property type="evidence" value="ECO:0007669"/>
    <property type="project" value="UniProtKB-KW"/>
</dbReference>
<dbReference type="InterPro" id="IPR050714">
    <property type="entry name" value="Cobalamin_biosynth_MTase"/>
</dbReference>
<dbReference type="PANTHER" id="PTHR43182:SF1">
    <property type="entry name" value="COBALT-PRECORRIN-7 C(5)-METHYLTRANSFERASE"/>
    <property type="match status" value="1"/>
</dbReference>
<keyword evidence="5" id="KW-0949">S-adenosyl-L-methionine</keyword>
<keyword evidence="2" id="KW-0169">Cobalamin biosynthesis</keyword>
<dbReference type="NCBIfam" id="TIGR02469">
    <property type="entry name" value="CbiT"/>
    <property type="match status" value="1"/>
</dbReference>
<dbReference type="Pfam" id="PF00590">
    <property type="entry name" value="TP_methylase"/>
    <property type="match status" value="1"/>
</dbReference>
<dbReference type="Pfam" id="PF01135">
    <property type="entry name" value="PCMT"/>
    <property type="match status" value="1"/>
</dbReference>
<dbReference type="PANTHER" id="PTHR43182">
    <property type="entry name" value="COBALT-PRECORRIN-6B C(15)-METHYLTRANSFERASE (DECARBOXYLATING)"/>
    <property type="match status" value="1"/>
</dbReference>
<dbReference type="InterPro" id="IPR000878">
    <property type="entry name" value="4pyrrol_Mease"/>
</dbReference>
<organism evidence="7 8">
    <name type="scientific">Acetobacter malorum</name>
    <dbReference type="NCBI Taxonomy" id="178901"/>
    <lineage>
        <taxon>Bacteria</taxon>
        <taxon>Pseudomonadati</taxon>
        <taxon>Pseudomonadota</taxon>
        <taxon>Alphaproteobacteria</taxon>
        <taxon>Acetobacterales</taxon>
        <taxon>Acetobacteraceae</taxon>
        <taxon>Acetobacter</taxon>
    </lineage>
</organism>
<evidence type="ECO:0000256" key="3">
    <source>
        <dbReference type="ARBA" id="ARBA00022603"/>
    </source>
</evidence>
<dbReference type="PIRSF" id="PIRSF036428">
    <property type="entry name" value="CobL"/>
    <property type="match status" value="1"/>
</dbReference>
<dbReference type="InterPro" id="IPR029063">
    <property type="entry name" value="SAM-dependent_MTases_sf"/>
</dbReference>
<dbReference type="InterPro" id="IPR012818">
    <property type="entry name" value="CbiE"/>
</dbReference>
<evidence type="ECO:0000313" key="7">
    <source>
        <dbReference type="EMBL" id="KXV14401.1"/>
    </source>
</evidence>
<evidence type="ECO:0000256" key="5">
    <source>
        <dbReference type="ARBA" id="ARBA00022691"/>
    </source>
</evidence>
<reference evidence="7 8" key="1">
    <citation type="submission" date="2015-06" db="EMBL/GenBank/DDBJ databases">
        <title>Improved classification and identification of acetic acid bacteria using matrix-assisted laser desorption/ionization time-of-flight mass spectrometry; Gluconobacter nephelii and Gluconobacter uchimurae are later heterotypic synonyms of Gluconobacter japonicus and Gluconobacter oxydans, respectively.</title>
        <authorList>
            <person name="Li L."/>
            <person name="Cleenwerck I."/>
            <person name="De Vuyst L."/>
            <person name="Vandamme P."/>
        </authorList>
    </citation>
    <scope>NUCLEOTIDE SEQUENCE [LARGE SCALE GENOMIC DNA]</scope>
    <source>
        <strain evidence="7 8">LMG 1552</strain>
    </source>
</reference>
<comment type="pathway">
    <text evidence="1">Cofactor biosynthesis; adenosylcobalamin biosynthesis.</text>
</comment>
<keyword evidence="3 7" id="KW-0489">Methyltransferase</keyword>
<comment type="caution">
    <text evidence="7">The sequence shown here is derived from an EMBL/GenBank/DDBJ whole genome shotgun (WGS) entry which is preliminary data.</text>
</comment>
<protein>
    <submittedName>
        <fullName evidence="7">Precorrin-6Y C5,15-methyltransferase</fullName>
    </submittedName>
</protein>
<dbReference type="SUPFAM" id="SSF53790">
    <property type="entry name" value="Tetrapyrrole methylase"/>
    <property type="match status" value="1"/>
</dbReference>
<dbReference type="CDD" id="cd02440">
    <property type="entry name" value="AdoMet_MTases"/>
    <property type="match status" value="1"/>
</dbReference>
<keyword evidence="4 7" id="KW-0808">Transferase</keyword>
<dbReference type="SUPFAM" id="SSF53335">
    <property type="entry name" value="S-adenosyl-L-methionine-dependent methyltransferases"/>
    <property type="match status" value="1"/>
</dbReference>
<evidence type="ECO:0000256" key="2">
    <source>
        <dbReference type="ARBA" id="ARBA00022573"/>
    </source>
</evidence>
<dbReference type="UniPathway" id="UPA00148"/>
<accession>A0A149RK39</accession>
<evidence type="ECO:0000313" key="8">
    <source>
        <dbReference type="Proteomes" id="UP000075526"/>
    </source>
</evidence>
<feature type="domain" description="Tetrapyrrole methylase" evidence="6">
    <location>
        <begin position="6"/>
        <end position="187"/>
    </location>
</feature>
<dbReference type="GO" id="GO:0009236">
    <property type="term" value="P:cobalamin biosynthetic process"/>
    <property type="evidence" value="ECO:0007669"/>
    <property type="project" value="UniProtKB-UniPathway"/>
</dbReference>
<dbReference type="EMBL" id="LHZF01000173">
    <property type="protein sequence ID" value="KXV14401.1"/>
    <property type="molecule type" value="Genomic_DNA"/>
</dbReference>
<proteinExistence type="predicted"/>
<dbReference type="RefSeq" id="WP_061508846.1">
    <property type="nucleotide sequence ID" value="NZ_LHZF01000173.1"/>
</dbReference>
<dbReference type="NCBIfam" id="TIGR02467">
    <property type="entry name" value="CbiE"/>
    <property type="match status" value="1"/>
</dbReference>
<dbReference type="Gene3D" id="3.40.50.150">
    <property type="entry name" value="Vaccinia Virus protein VP39"/>
    <property type="match status" value="1"/>
</dbReference>
<sequence length="407" mass="43804">MSDVWLTLIGIGEDGLSGLSSAARTLLSHASYVVGGARHLELAVEDIQGETLVWPSPFQKGVEAVLARRGSPVVVLASGDPFFYGVGATLARHVPPEEILCLPAPSSMSLACGRLGWALQECRLVSLCGRPMQRMRPFLQPGARLIVLCADAHSPAQVAEWLTEAGFGRTRCHGLEALGGPRERRYDFEAQDGLPVSPGRLTILALEIVPDRRTFSLSLTSGLPDSCFEHDGQMTKREIRAVTLSSLAPRAGELLWDVGGGSGSVGIEWMLADPTCRTITLEPVPERAARIARNALNLGVQDLQIVEARAPQGFENLERPDAIFIGGGGSRAGVLEGAWDVLKPGGRLVVNAVVMETEVRLMQAVQEWGGTLTRLAVSRMEGVGQMHGFRPAMSVTQWVVWKPEDLP</sequence>
<dbReference type="AlphaFoldDB" id="A0A149RK39"/>
<dbReference type="Proteomes" id="UP000075526">
    <property type="component" value="Unassembled WGS sequence"/>
</dbReference>
<dbReference type="PATRIC" id="fig|178901.13.peg.2584"/>
<dbReference type="InterPro" id="IPR014777">
    <property type="entry name" value="4pyrrole_Mease_sub1"/>
</dbReference>
<dbReference type="InterPro" id="IPR006365">
    <property type="entry name" value="Cbl_synth_CobL"/>
</dbReference>